<proteinExistence type="predicted"/>
<name>A0A371CHA1_9APHY</name>
<evidence type="ECO:0000313" key="1">
    <source>
        <dbReference type="EMBL" id="RDX39659.1"/>
    </source>
</evidence>
<dbReference type="AlphaFoldDB" id="A0A371CHA1"/>
<accession>A0A371CHA1</accession>
<dbReference type="EMBL" id="KZ857691">
    <property type="protein sequence ID" value="RDX39659.1"/>
    <property type="molecule type" value="Genomic_DNA"/>
</dbReference>
<dbReference type="OrthoDB" id="3270380at2759"/>
<keyword evidence="2" id="KW-1185">Reference proteome</keyword>
<gene>
    <name evidence="1" type="ORF">OH76DRAFT_1490930</name>
</gene>
<evidence type="ECO:0000313" key="2">
    <source>
        <dbReference type="Proteomes" id="UP000256964"/>
    </source>
</evidence>
<dbReference type="Proteomes" id="UP000256964">
    <property type="component" value="Unassembled WGS sequence"/>
</dbReference>
<sequence>MFTVPYPGTSFLPDFLPELTPSIMEFLDGEDFSRLRQVSRLAETYVAATIHTRTRTLFADTPRNYDALIDTLHTARAVVGAAGAVYILFPMDIVPRYFHIYVPPNSWSELVRHLERRQGFTGKAITVNAAIGESFPEGVQSVTRFNKGSVAIDVLESTKRSPLYPIASQLHTGYFNYVSTQSFECAYPSLTRQYRALLNPQRLVRYLDIPQRYADECQSWRQDGWTIQVEWEVWAPGGQCAGTRSLGCASATRAFGDRWGFSGNYAAIADRTQRLRSVVDELTVVWWRGGRTCGPACHSGQIEISPGSRQCLRRIIR</sequence>
<organism evidence="1 2">
    <name type="scientific">Lentinus brumalis</name>
    <dbReference type="NCBI Taxonomy" id="2498619"/>
    <lineage>
        <taxon>Eukaryota</taxon>
        <taxon>Fungi</taxon>
        <taxon>Dikarya</taxon>
        <taxon>Basidiomycota</taxon>
        <taxon>Agaricomycotina</taxon>
        <taxon>Agaricomycetes</taxon>
        <taxon>Polyporales</taxon>
        <taxon>Polyporaceae</taxon>
        <taxon>Lentinus</taxon>
    </lineage>
</organism>
<protein>
    <submittedName>
        <fullName evidence="1">Uncharacterized protein</fullName>
    </submittedName>
</protein>
<reference evidence="1 2" key="1">
    <citation type="journal article" date="2018" name="Biotechnol. Biofuels">
        <title>Integrative visual omics of the white-rot fungus Polyporus brumalis exposes the biotechnological potential of its oxidative enzymes for delignifying raw plant biomass.</title>
        <authorList>
            <person name="Miyauchi S."/>
            <person name="Rancon A."/>
            <person name="Drula E."/>
            <person name="Hage H."/>
            <person name="Chaduli D."/>
            <person name="Favel A."/>
            <person name="Grisel S."/>
            <person name="Henrissat B."/>
            <person name="Herpoel-Gimbert I."/>
            <person name="Ruiz-Duenas F.J."/>
            <person name="Chevret D."/>
            <person name="Hainaut M."/>
            <person name="Lin J."/>
            <person name="Wang M."/>
            <person name="Pangilinan J."/>
            <person name="Lipzen A."/>
            <person name="Lesage-Meessen L."/>
            <person name="Navarro D."/>
            <person name="Riley R."/>
            <person name="Grigoriev I.V."/>
            <person name="Zhou S."/>
            <person name="Raouche S."/>
            <person name="Rosso M.N."/>
        </authorList>
    </citation>
    <scope>NUCLEOTIDE SEQUENCE [LARGE SCALE GENOMIC DNA]</scope>
    <source>
        <strain evidence="1 2">BRFM 1820</strain>
    </source>
</reference>